<dbReference type="Gene3D" id="3.40.630.190">
    <property type="entry name" value="LCP protein"/>
    <property type="match status" value="1"/>
</dbReference>
<keyword evidence="2" id="KW-0472">Membrane</keyword>
<gene>
    <name evidence="4" type="ORF">EVI01_23880</name>
</gene>
<organism evidence="4 5">
    <name type="scientific">Enterococcus villorum</name>
    <dbReference type="NCBI Taxonomy" id="112904"/>
    <lineage>
        <taxon>Bacteria</taxon>
        <taxon>Bacillati</taxon>
        <taxon>Bacillota</taxon>
        <taxon>Bacilli</taxon>
        <taxon>Lactobacillales</taxon>
        <taxon>Enterococcaceae</taxon>
        <taxon>Enterococcus</taxon>
    </lineage>
</organism>
<proteinExistence type="inferred from homology"/>
<feature type="transmembrane region" description="Helical" evidence="2">
    <location>
        <begin position="7"/>
        <end position="28"/>
    </location>
</feature>
<evidence type="ECO:0000259" key="3">
    <source>
        <dbReference type="Pfam" id="PF03816"/>
    </source>
</evidence>
<dbReference type="Pfam" id="PF03816">
    <property type="entry name" value="LytR_cpsA_psr"/>
    <property type="match status" value="1"/>
</dbReference>
<dbReference type="AlphaFoldDB" id="A0A511J508"/>
<reference evidence="4 5" key="1">
    <citation type="submission" date="2019-07" db="EMBL/GenBank/DDBJ databases">
        <title>Whole genome shotgun sequence of Enterococcus villorum NBRC 100699.</title>
        <authorList>
            <person name="Hosoyama A."/>
            <person name="Uohara A."/>
            <person name="Ohji S."/>
            <person name="Ichikawa N."/>
        </authorList>
    </citation>
    <scope>NUCLEOTIDE SEQUENCE [LARGE SCALE GENOMIC DNA]</scope>
    <source>
        <strain evidence="4 5">NBRC 100699</strain>
    </source>
</reference>
<keyword evidence="2" id="KW-1133">Transmembrane helix</keyword>
<evidence type="ECO:0000313" key="5">
    <source>
        <dbReference type="Proteomes" id="UP000321830"/>
    </source>
</evidence>
<comment type="caution">
    <text evidence="4">The sequence shown here is derived from an EMBL/GenBank/DDBJ whole genome shotgun (WGS) entry which is preliminary data.</text>
</comment>
<comment type="similarity">
    <text evidence="1">Belongs to the LytR/CpsA/Psr (LCP) family.</text>
</comment>
<evidence type="ECO:0000256" key="1">
    <source>
        <dbReference type="ARBA" id="ARBA00006068"/>
    </source>
</evidence>
<dbReference type="PANTHER" id="PTHR33392">
    <property type="entry name" value="POLYISOPRENYL-TEICHOIC ACID--PEPTIDOGLYCAN TEICHOIC ACID TRANSFERASE TAGU"/>
    <property type="match status" value="1"/>
</dbReference>
<accession>A0A511J508</accession>
<evidence type="ECO:0000256" key="2">
    <source>
        <dbReference type="SAM" id="Phobius"/>
    </source>
</evidence>
<keyword evidence="2" id="KW-0812">Transmembrane</keyword>
<dbReference type="InterPro" id="IPR050922">
    <property type="entry name" value="LytR/CpsA/Psr_CW_biosynth"/>
</dbReference>
<dbReference type="InterPro" id="IPR004474">
    <property type="entry name" value="LytR_CpsA_psr"/>
</dbReference>
<protein>
    <submittedName>
        <fullName evidence="4">Transcriptional regulator</fullName>
    </submittedName>
</protein>
<dbReference type="EMBL" id="BJWF01000045">
    <property type="protein sequence ID" value="GEL93051.1"/>
    <property type="molecule type" value="Genomic_DNA"/>
</dbReference>
<dbReference type="Proteomes" id="UP000321830">
    <property type="component" value="Unassembled WGS sequence"/>
</dbReference>
<dbReference type="NCBIfam" id="TIGR00350">
    <property type="entry name" value="lytR_cpsA_psr"/>
    <property type="match status" value="1"/>
</dbReference>
<dbReference type="RefSeq" id="WP_010750691.1">
    <property type="nucleotide sequence ID" value="NZ_BJWF01000045.1"/>
</dbReference>
<name>A0A511J508_9ENTE</name>
<dbReference type="PANTHER" id="PTHR33392:SF6">
    <property type="entry name" value="POLYISOPRENYL-TEICHOIC ACID--PEPTIDOGLYCAN TEICHOIC ACID TRANSFERASE TAGU"/>
    <property type="match status" value="1"/>
</dbReference>
<sequence>MKQFFKVIGIVIGVMTVTLLFFLGKIYYDLSTSVNKMYANAMTESGEIATKFVNLEQKQPFSLLLLGIDSEDLTTEYGRSDSLSLLTINPGKKQTKLLSIPRDAYVEIDGREGKDKINHAYAYGGASMAIKTVEGVFDLPINHYVTLDMVGLKKLVDIVGGIAVESPFDFTYQGKKFTKGINFLNGEEALKYSRMRKDDPLGDYGRQERQRQVIESIGKKLFNLKMLPHYQEVLSTLENNMRTDFTFLDMKSIALNYGDVLSNIDSLQLEGENYEENGISYQKITDEQLKMKQNLLKENLE</sequence>
<evidence type="ECO:0000313" key="4">
    <source>
        <dbReference type="EMBL" id="GEL93051.1"/>
    </source>
</evidence>
<feature type="domain" description="Cell envelope-related transcriptional attenuator" evidence="3">
    <location>
        <begin position="79"/>
        <end position="221"/>
    </location>
</feature>